<evidence type="ECO:0000313" key="4">
    <source>
        <dbReference type="Proteomes" id="UP001218188"/>
    </source>
</evidence>
<feature type="domain" description="F-box" evidence="2">
    <location>
        <begin position="491"/>
        <end position="525"/>
    </location>
</feature>
<proteinExistence type="predicted"/>
<name>A0AAD6S926_9AGAR</name>
<protein>
    <recommendedName>
        <fullName evidence="2">F-box domain-containing protein</fullName>
    </recommendedName>
</protein>
<keyword evidence="4" id="KW-1185">Reference proteome</keyword>
<feature type="region of interest" description="Disordered" evidence="1">
    <location>
        <begin position="1344"/>
        <end position="1373"/>
    </location>
</feature>
<dbReference type="CDD" id="cd09917">
    <property type="entry name" value="F-box_SF"/>
    <property type="match status" value="1"/>
</dbReference>
<evidence type="ECO:0000313" key="3">
    <source>
        <dbReference type="EMBL" id="KAJ7021402.1"/>
    </source>
</evidence>
<feature type="region of interest" description="Disordered" evidence="1">
    <location>
        <begin position="1394"/>
        <end position="1445"/>
    </location>
</feature>
<feature type="compositionally biased region" description="Basic and acidic residues" evidence="1">
    <location>
        <begin position="1483"/>
        <end position="1492"/>
    </location>
</feature>
<comment type="caution">
    <text evidence="3">The sequence shown here is derived from an EMBL/GenBank/DDBJ whole genome shotgun (WGS) entry which is preliminary data.</text>
</comment>
<dbReference type="InterPro" id="IPR001810">
    <property type="entry name" value="F-box_dom"/>
</dbReference>
<accession>A0AAD6S926</accession>
<evidence type="ECO:0000256" key="1">
    <source>
        <dbReference type="SAM" id="MobiDB-lite"/>
    </source>
</evidence>
<evidence type="ECO:0000259" key="2">
    <source>
        <dbReference type="Pfam" id="PF00646"/>
    </source>
</evidence>
<dbReference type="Proteomes" id="UP001218188">
    <property type="component" value="Unassembled WGS sequence"/>
</dbReference>
<reference evidence="3" key="1">
    <citation type="submission" date="2023-03" db="EMBL/GenBank/DDBJ databases">
        <title>Massive genome expansion in bonnet fungi (Mycena s.s.) driven by repeated elements and novel gene families across ecological guilds.</title>
        <authorList>
            <consortium name="Lawrence Berkeley National Laboratory"/>
            <person name="Harder C.B."/>
            <person name="Miyauchi S."/>
            <person name="Viragh M."/>
            <person name="Kuo A."/>
            <person name="Thoen E."/>
            <person name="Andreopoulos B."/>
            <person name="Lu D."/>
            <person name="Skrede I."/>
            <person name="Drula E."/>
            <person name="Henrissat B."/>
            <person name="Morin E."/>
            <person name="Kohler A."/>
            <person name="Barry K."/>
            <person name="LaButti K."/>
            <person name="Morin E."/>
            <person name="Salamov A."/>
            <person name="Lipzen A."/>
            <person name="Mereny Z."/>
            <person name="Hegedus B."/>
            <person name="Baldrian P."/>
            <person name="Stursova M."/>
            <person name="Weitz H."/>
            <person name="Taylor A."/>
            <person name="Grigoriev I.V."/>
            <person name="Nagy L.G."/>
            <person name="Martin F."/>
            <person name="Kauserud H."/>
        </authorList>
    </citation>
    <scope>NUCLEOTIDE SEQUENCE</scope>
    <source>
        <strain evidence="3">CBHHK200</strain>
    </source>
</reference>
<organism evidence="3 4">
    <name type="scientific">Mycena alexandri</name>
    <dbReference type="NCBI Taxonomy" id="1745969"/>
    <lineage>
        <taxon>Eukaryota</taxon>
        <taxon>Fungi</taxon>
        <taxon>Dikarya</taxon>
        <taxon>Basidiomycota</taxon>
        <taxon>Agaricomycotina</taxon>
        <taxon>Agaricomycetes</taxon>
        <taxon>Agaricomycetidae</taxon>
        <taxon>Agaricales</taxon>
        <taxon>Marasmiineae</taxon>
        <taxon>Mycenaceae</taxon>
        <taxon>Mycena</taxon>
    </lineage>
</organism>
<feature type="region of interest" description="Disordered" evidence="1">
    <location>
        <begin position="1471"/>
        <end position="1492"/>
    </location>
</feature>
<sequence length="1492" mass="164514">MDDDDLETGALGALVYGVDFFTGEERAGQRGGHIRPYVDWGNRRLYAELVGTVRDMTPANGENTRQPQDPALGYLFSEANATLDDVLAVDRTDNTRAVAESTAGLAPLAIGATVICKVAMMREEHLTGLGTAICPLYSRGSGVNEAAHHLNADLGVRINYKYTTIVSLLSPSMAYSLLPHPSSEFYLANSDPAVNFISFNKYEKDFELTLVLSTTQGNTWHYRTCKDGSLWRALLFGEVVGHQKVTALLGERQHGEREIVKLTVKCIPNPSPKIAQLFAEDHMELLTIVESESSHPPSAFESWVGTEAGDKFFIVDYSPFTTVVNGPVSNGSNILVDASFRRVDIRHAGPGSCKNYLIIAHEIECISDAYLGSFGVTGAKTEDVEFENILELGAVMEGIRMVIWVPEGSGVLLDHAMIVENNYGALDNFIRLVRSCQYDGHTEEYFTRISNDVLFLAAMKNAGCWERVMRWIRSISYGPVDLSQAGVLAALPAELVYRIVGHMTLKSRVRFSMTCKDVRYLCASLAHFDLGVICANYHLDFTEVRFMLVATQTCMAGFALQSIFSGPVTGEDSLDFFARAVWAEEVVAFLLKSERYTADPMSMSNGGYTTTVLRSSTHRIRVIGCPSTALQGVTSQNHSARFGYCDGYRIRHAYAELMDERITLTTPNLLPIADDLAAHGQTWETVHKALRHGLTWVFEYGKPHDCRDKLSFSCPANLRDTLDGGWFQMYLFDTAYGANKTIELIAWPFFGLGCRNGTIRGRKFKKVVCDTAYSKMRSFPHYVLGALVKYLEERPNALFKARHFSSFDWVNVSVNSMALRGTTVGMAMIPDKEDGDRVSFTLFGAVKSVRSDGTIVIGRPRWHTEGSAGIALVVRYDEQLLALARALESRNLCGSFDDNEIVLTTHGLSGCNVGNVVCATATLSVEEEIDFAREEHYTLTVKEITVGTNAFCFPPVLTAQWVLWKYDVDVWRWTPTEGGIVARRETEHANGGIVLRPIEFNLFGMVSGSPRPGVLRLSKPVFVGTLGRELSILFDMQLWTLTRILERIGLDGILEDDDFVVVNGVGNVANGATIIATATLLIRIGDHDEVEDYELKLQKIHTMVCGLTDVAEAGRLLVRRDDVVGAAICSSATRAKMASIWPRQLDSLKLTLEYLEKNTTASIANSEYNIDFSPPAANGNTAYVDIDTEPYHFWVFGQALSTVEAQHGRLAFKLGAGGCQESMAFFKRQLYTLALPVREDDDVDTDLDRNMQGEPATDWDRINLSSRSFIEIQIAERMARRAKLYIPGGPCTLRECDAWYPSDFAFNVGDWMLVYATLHRKIDNEKKKRVYTIVAGEMRKLRFDGEGSGTESLKPEASAATRGAAGGAQRVGTMGLGGDGVEIAPAVLSFENATVSEPEPPGRYGDPQTSDDATLSSGSSTEGPSALSLPAKRPRQQTRGSLGIAEHPRISEVFVSHGRWGSQALTQVQLQSRMMGVGPKSVGNREKRMESS</sequence>
<dbReference type="InterPro" id="IPR036047">
    <property type="entry name" value="F-box-like_dom_sf"/>
</dbReference>
<feature type="compositionally biased region" description="Polar residues" evidence="1">
    <location>
        <begin position="1407"/>
        <end position="1423"/>
    </location>
</feature>
<gene>
    <name evidence="3" type="ORF">C8F04DRAFT_1195529</name>
</gene>
<dbReference type="SUPFAM" id="SSF81383">
    <property type="entry name" value="F-box domain"/>
    <property type="match status" value="1"/>
</dbReference>
<dbReference type="Pfam" id="PF00646">
    <property type="entry name" value="F-box"/>
    <property type="match status" value="1"/>
</dbReference>
<dbReference type="EMBL" id="JARJCM010000233">
    <property type="protein sequence ID" value="KAJ7021402.1"/>
    <property type="molecule type" value="Genomic_DNA"/>
</dbReference>